<dbReference type="GO" id="GO:0006270">
    <property type="term" value="P:DNA replication initiation"/>
    <property type="evidence" value="ECO:0007669"/>
    <property type="project" value="InterPro"/>
</dbReference>
<dbReference type="GO" id="GO:0005524">
    <property type="term" value="F:ATP binding"/>
    <property type="evidence" value="ECO:0007669"/>
    <property type="project" value="InterPro"/>
</dbReference>
<dbReference type="GO" id="GO:0006275">
    <property type="term" value="P:regulation of DNA replication"/>
    <property type="evidence" value="ECO:0007669"/>
    <property type="project" value="InterPro"/>
</dbReference>
<feature type="domain" description="Chromosomal replication initiator DnaA C-terminal" evidence="1">
    <location>
        <begin position="48"/>
        <end position="115"/>
    </location>
</feature>
<proteinExistence type="predicted"/>
<dbReference type="InterPro" id="IPR013159">
    <property type="entry name" value="DnaA_C"/>
</dbReference>
<protein>
    <submittedName>
        <fullName evidence="2">ATPase involved in DNA replication initiation</fullName>
    </submittedName>
</protein>
<evidence type="ECO:0000259" key="1">
    <source>
        <dbReference type="SMART" id="SM00760"/>
    </source>
</evidence>
<dbReference type="Gene3D" id="1.10.1750.10">
    <property type="match status" value="1"/>
</dbReference>
<dbReference type="InterPro" id="IPR010921">
    <property type="entry name" value="Trp_repressor/repl_initiator"/>
</dbReference>
<dbReference type="Pfam" id="PF08299">
    <property type="entry name" value="Bac_DnaA_C"/>
    <property type="match status" value="1"/>
</dbReference>
<accession>A0AAC9ZA12</accession>
<organism evidence="2 3">
    <name type="scientific">Phaeobacter gallaeciensis</name>
    <dbReference type="NCBI Taxonomy" id="60890"/>
    <lineage>
        <taxon>Bacteria</taxon>
        <taxon>Pseudomonadati</taxon>
        <taxon>Pseudomonadota</taxon>
        <taxon>Alphaproteobacteria</taxon>
        <taxon>Rhodobacterales</taxon>
        <taxon>Roseobacteraceae</taxon>
        <taxon>Phaeobacter</taxon>
    </lineage>
</organism>
<dbReference type="Proteomes" id="UP000217545">
    <property type="component" value="Chromosome"/>
</dbReference>
<dbReference type="GO" id="GO:0043565">
    <property type="term" value="F:sequence-specific DNA binding"/>
    <property type="evidence" value="ECO:0007669"/>
    <property type="project" value="InterPro"/>
</dbReference>
<dbReference type="SMART" id="SM00760">
    <property type="entry name" value="Bac_DnaA_C"/>
    <property type="match status" value="1"/>
</dbReference>
<name>A0AAC9ZA12_9RHOB</name>
<dbReference type="SUPFAM" id="SSF48295">
    <property type="entry name" value="TrpR-like"/>
    <property type="match status" value="1"/>
</dbReference>
<dbReference type="GeneID" id="31846653"/>
<reference evidence="2 3" key="1">
    <citation type="journal article" date="2017" name="Front. Microbiol.">
        <title>Phaeobacter piscinae sp. nov., a species of the Roseobacter group and potential aquaculture probiont.</title>
        <authorList>
            <person name="Sonnenschein E.C."/>
            <person name="Phippen C.B.W."/>
            <person name="Nielsen K.F."/>
            <person name="Mateiu R.V."/>
            <person name="Melchiorsen J."/>
            <person name="Gram L."/>
            <person name="Overmann J."/>
            <person name="Freese H.M."/>
        </authorList>
    </citation>
    <scope>NUCLEOTIDE SEQUENCE [LARGE SCALE GENOMIC DNA]</scope>
    <source>
        <strain evidence="2 3">P63</strain>
    </source>
</reference>
<evidence type="ECO:0000313" key="2">
    <source>
        <dbReference type="EMBL" id="ATF06327.1"/>
    </source>
</evidence>
<dbReference type="RefSeq" id="WP_024097671.1">
    <property type="nucleotide sequence ID" value="NZ_CP010588.1"/>
</dbReference>
<dbReference type="AlphaFoldDB" id="A0AAC9ZA12"/>
<sequence length="122" mass="13892">MTTESLIEMELRHAKERAELVEKIRQDAYTAGLHDRMKPGSVATPSSLMEQVTETVAMAHKVLPSELRGPSRFDHFKIPRRKIWAELHGRGYSLEQIGQHFGRHHTTILSGIQKHKAELEAS</sequence>
<dbReference type="EMBL" id="CP010784">
    <property type="protein sequence ID" value="ATF06327.1"/>
    <property type="molecule type" value="Genomic_DNA"/>
</dbReference>
<evidence type="ECO:0000313" key="3">
    <source>
        <dbReference type="Proteomes" id="UP000217545"/>
    </source>
</evidence>
<gene>
    <name evidence="2" type="ORF">PhaeoP63_02261</name>
</gene>